<dbReference type="EMBL" id="JAERWL010000006">
    <property type="protein sequence ID" value="MBM9475987.1"/>
    <property type="molecule type" value="Genomic_DNA"/>
</dbReference>
<feature type="transmembrane region" description="Helical" evidence="8">
    <location>
        <begin position="118"/>
        <end position="140"/>
    </location>
</feature>
<evidence type="ECO:0000313" key="11">
    <source>
        <dbReference type="Proteomes" id="UP000663801"/>
    </source>
</evidence>
<protein>
    <submittedName>
        <fullName evidence="10">Cation:proton antiporter</fullName>
    </submittedName>
</protein>
<keyword evidence="4 8" id="KW-0812">Transmembrane</keyword>
<keyword evidence="7 8" id="KW-0472">Membrane</keyword>
<feature type="transmembrane region" description="Helical" evidence="8">
    <location>
        <begin position="161"/>
        <end position="179"/>
    </location>
</feature>
<evidence type="ECO:0000313" key="10">
    <source>
        <dbReference type="EMBL" id="MBM9475987.1"/>
    </source>
</evidence>
<keyword evidence="3" id="KW-0050">Antiport</keyword>
<evidence type="ECO:0000256" key="3">
    <source>
        <dbReference type="ARBA" id="ARBA00022449"/>
    </source>
</evidence>
<dbReference type="AlphaFoldDB" id="A0A938YHE8"/>
<keyword evidence="5 8" id="KW-1133">Transmembrane helix</keyword>
<feature type="transmembrane region" description="Helical" evidence="8">
    <location>
        <begin position="92"/>
        <end position="112"/>
    </location>
</feature>
<comment type="caution">
    <text evidence="10">The sequence shown here is derived from an EMBL/GenBank/DDBJ whole genome shotgun (WGS) entry which is preliminary data.</text>
</comment>
<gene>
    <name evidence="10" type="ORF">JL107_05985</name>
</gene>
<keyword evidence="11" id="KW-1185">Reference proteome</keyword>
<dbReference type="PANTHER" id="PTHR32507:SF8">
    <property type="entry name" value="CNH1P"/>
    <property type="match status" value="1"/>
</dbReference>
<feature type="transmembrane region" description="Helical" evidence="8">
    <location>
        <begin position="191"/>
        <end position="217"/>
    </location>
</feature>
<evidence type="ECO:0000256" key="6">
    <source>
        <dbReference type="ARBA" id="ARBA00023065"/>
    </source>
</evidence>
<dbReference type="RefSeq" id="WP_205256105.1">
    <property type="nucleotide sequence ID" value="NZ_BAAAPV010000003.1"/>
</dbReference>
<evidence type="ECO:0000256" key="7">
    <source>
        <dbReference type="ARBA" id="ARBA00023136"/>
    </source>
</evidence>
<dbReference type="GO" id="GO:0005886">
    <property type="term" value="C:plasma membrane"/>
    <property type="evidence" value="ECO:0007669"/>
    <property type="project" value="UniProtKB-SubCell"/>
</dbReference>
<dbReference type="GO" id="GO:0015297">
    <property type="term" value="F:antiporter activity"/>
    <property type="evidence" value="ECO:0007669"/>
    <property type="project" value="UniProtKB-KW"/>
</dbReference>
<dbReference type="GO" id="GO:1902600">
    <property type="term" value="P:proton transmembrane transport"/>
    <property type="evidence" value="ECO:0007669"/>
    <property type="project" value="InterPro"/>
</dbReference>
<dbReference type="PANTHER" id="PTHR32507">
    <property type="entry name" value="NA(+)/H(+) ANTIPORTER 1"/>
    <property type="match status" value="1"/>
</dbReference>
<dbReference type="Pfam" id="PF00999">
    <property type="entry name" value="Na_H_Exchanger"/>
    <property type="match status" value="1"/>
</dbReference>
<evidence type="ECO:0000256" key="2">
    <source>
        <dbReference type="ARBA" id="ARBA00022448"/>
    </source>
</evidence>
<feature type="transmembrane region" description="Helical" evidence="8">
    <location>
        <begin position="343"/>
        <end position="364"/>
    </location>
</feature>
<comment type="subcellular location">
    <subcellularLocation>
        <location evidence="1">Cell membrane</location>
        <topology evidence="1">Multi-pass membrane protein</topology>
    </subcellularLocation>
</comment>
<feature type="domain" description="Cation/H+ exchanger transmembrane" evidence="9">
    <location>
        <begin position="22"/>
        <end position="396"/>
    </location>
</feature>
<feature type="transmembrane region" description="Helical" evidence="8">
    <location>
        <begin position="370"/>
        <end position="395"/>
    </location>
</feature>
<feature type="transmembrane region" description="Helical" evidence="8">
    <location>
        <begin position="282"/>
        <end position="304"/>
    </location>
</feature>
<evidence type="ECO:0000256" key="1">
    <source>
        <dbReference type="ARBA" id="ARBA00004651"/>
    </source>
</evidence>
<proteinExistence type="predicted"/>
<evidence type="ECO:0000256" key="4">
    <source>
        <dbReference type="ARBA" id="ARBA00022692"/>
    </source>
</evidence>
<organism evidence="10 11">
    <name type="scientific">Nakamurella flavida</name>
    <dbReference type="NCBI Taxonomy" id="363630"/>
    <lineage>
        <taxon>Bacteria</taxon>
        <taxon>Bacillati</taxon>
        <taxon>Actinomycetota</taxon>
        <taxon>Actinomycetes</taxon>
        <taxon>Nakamurellales</taxon>
        <taxon>Nakamurellaceae</taxon>
        <taxon>Nakamurella</taxon>
    </lineage>
</organism>
<sequence length="405" mass="41500">MLAASLLCCVGSIAVWSLAAGRLETWRVSPALVLAVLGAVVGLFVRPEIIEVLDFPVTEQIIELILATLLFSDAIAVRGRMLGSSPAVSSRLLFVALPLSLALAAAVGVLVLPGHPVALAVVIACIVMPTDLSPAPGILAEARLPLRVRSALNVESGLNDGIVAPVFAVALAAVTTSAAGSDPGSESGSAVLAEALGASAVALAVGLGTGTVYGLLVRVARARGWSEDTSIRIGMLAVPLTTYCIAVLLDGNGFVAAFISGVAVHLILREETEQFTGFTKDVVETTSLGLWFVFGVLAGVVFFSGVDWPVVVVSVLALTLLRLVPVGLALVRSGTTAAERFALSLLGPRGVTSLVFGLLAVNAIDDDTTITVLQIMVLTVSVSLLLHGIGAAPVARRLFPSPPRG</sequence>
<name>A0A938YHE8_9ACTN</name>
<evidence type="ECO:0000259" key="9">
    <source>
        <dbReference type="Pfam" id="PF00999"/>
    </source>
</evidence>
<evidence type="ECO:0000256" key="8">
    <source>
        <dbReference type="SAM" id="Phobius"/>
    </source>
</evidence>
<accession>A0A938YHE8</accession>
<dbReference type="InterPro" id="IPR006153">
    <property type="entry name" value="Cation/H_exchanger_TM"/>
</dbReference>
<reference evidence="10" key="1">
    <citation type="submission" date="2021-01" db="EMBL/GenBank/DDBJ databases">
        <title>KCTC 19127 draft genome.</title>
        <authorList>
            <person name="An D."/>
        </authorList>
    </citation>
    <scope>NUCLEOTIDE SEQUENCE</scope>
    <source>
        <strain evidence="10">KCTC 19127</strain>
    </source>
</reference>
<evidence type="ECO:0000256" key="5">
    <source>
        <dbReference type="ARBA" id="ARBA00022989"/>
    </source>
</evidence>
<keyword evidence="2" id="KW-0813">Transport</keyword>
<feature type="transmembrane region" description="Helical" evidence="8">
    <location>
        <begin position="27"/>
        <end position="45"/>
    </location>
</feature>
<keyword evidence="6" id="KW-0406">Ion transport</keyword>
<dbReference type="Proteomes" id="UP000663801">
    <property type="component" value="Unassembled WGS sequence"/>
</dbReference>
<feature type="transmembrane region" description="Helical" evidence="8">
    <location>
        <begin position="254"/>
        <end position="270"/>
    </location>
</feature>
<feature type="transmembrane region" description="Helical" evidence="8">
    <location>
        <begin position="310"/>
        <end position="331"/>
    </location>
</feature>